<organism evidence="2 3">
    <name type="scientific">Cymbomonas tetramitiformis</name>
    <dbReference type="NCBI Taxonomy" id="36881"/>
    <lineage>
        <taxon>Eukaryota</taxon>
        <taxon>Viridiplantae</taxon>
        <taxon>Chlorophyta</taxon>
        <taxon>Pyramimonadophyceae</taxon>
        <taxon>Pyramimonadales</taxon>
        <taxon>Pyramimonadaceae</taxon>
        <taxon>Cymbomonas</taxon>
    </lineage>
</organism>
<reference evidence="2 3" key="1">
    <citation type="journal article" date="2015" name="Genome Biol. Evol.">
        <title>Comparative Genomics of a Bacterivorous Green Alga Reveals Evolutionary Causalities and Consequences of Phago-Mixotrophic Mode of Nutrition.</title>
        <authorList>
            <person name="Burns J.A."/>
            <person name="Paasch A."/>
            <person name="Narechania A."/>
            <person name="Kim E."/>
        </authorList>
    </citation>
    <scope>NUCLEOTIDE SEQUENCE [LARGE SCALE GENOMIC DNA]</scope>
    <source>
        <strain evidence="2 3">PLY_AMNH</strain>
    </source>
</reference>
<feature type="chain" id="PRO_5042066506" evidence="1">
    <location>
        <begin position="27"/>
        <end position="1140"/>
    </location>
</feature>
<keyword evidence="1" id="KW-0732">Signal</keyword>
<accession>A0AAE0GR32</accession>
<evidence type="ECO:0000256" key="1">
    <source>
        <dbReference type="SAM" id="SignalP"/>
    </source>
</evidence>
<evidence type="ECO:0000313" key="3">
    <source>
        <dbReference type="Proteomes" id="UP001190700"/>
    </source>
</evidence>
<name>A0AAE0GR32_9CHLO</name>
<sequence>MPPRQPPLFHLLLYLLSSNRLSDLLAETTRLQLGTSVPLVWEVSAVVSGRCACGEVMDKFGYHYLACNMRGMFTHRHDAVQDVVYEMLRKVFDPASVRRTHVYHLSYFPRWRPDITVLNYDGRERHLLIDVVIGFPCDWSHVEGAGRVPLHTAAAAERQKALVYGNVAPHKLGAGGGREAAEEWSQGGVGQRRHDGRLGEQVESAGGGTARGWFSELRAPLPARPLVGGPVFEELESPPVRDGLAGLLGTPGGLQAPSVVDNGSGNPGVAAACGADGVGSAHEEVADVGGGGEQDGTGLVSRVGSPQTSERLADVLSTPRPSAGMERQAFVGPLFRPVEDEWCGHTMACMPPTSAVTADYEAAFCPMILETEGWESAFPNLPRDEEWTRVAGELWRVLRDAGVTWETVAGVVVEEGRGPFHFTRQQQEELVGLDQVVGQEIQQYAANMVAGVWREMQSLGRLPGASGSRGYTRPRGVEMVGQRLRLCYFRGPWVRVVTEYVSDRGRHVVQFDDDGSCAPVDLSNSRPPNPVPVVEALVEEAAQRARAVGAAKAATALPADVVWATCERSAGDEGGRRRYVPGVPQLRRRPEQQQKVQEEWQPARQEWQERLRQRRQILQEWWQPWPQQADGRDARAVVRARRVRRTAAAHDGDPQPGEDDPAFRCPPTLAYLLRKLSGDNEDFWRLLGVATRTLLAPQPRARKKSIPVELVRVRVQQMLAGEWEGLYRAVVPSAPVWPARASDERIVSDVISLVKEGQLGKAMRRLDPGVLAPLKPETLEALEALHPGGDGLPAPVRVALLVLEEAAVEAECRQVPSASWLCSSSLQVECDRLPVERCLGDWQARWIRSAEGTQHGDPLGPFFMAVALQPVLQAVLRAHPGTRRCTSSPTLTTYSGRAGACEGSLLQANFQDVLDAAGDSIPGADVALEGIKVQLLLLRYCSHPRFMHVVRGVKSHTLMFGSLEHDDSGVQRCLQEIAGSPYPLGEAAVALSQLPTRRGGAWADLRPAAGAGGLAGVQGACVEAHGGDVPSGAELTPPPGSPGGHPLVACLVSAMEDVRGRGCGCWRRRPLGIMLPLVREVSAAWTGRCACGGEVDEFGYHCLTCNRRGMFAHRHNAAQDVLVAMLRKVYDPASVKKTHV</sequence>
<dbReference type="Proteomes" id="UP001190700">
    <property type="component" value="Unassembled WGS sequence"/>
</dbReference>
<evidence type="ECO:0000313" key="2">
    <source>
        <dbReference type="EMBL" id="KAK3282615.1"/>
    </source>
</evidence>
<protein>
    <submittedName>
        <fullName evidence="2">Uncharacterized protein</fullName>
    </submittedName>
</protein>
<feature type="signal peptide" evidence="1">
    <location>
        <begin position="1"/>
        <end position="26"/>
    </location>
</feature>
<dbReference type="AlphaFoldDB" id="A0AAE0GR32"/>
<gene>
    <name evidence="2" type="ORF">CYMTET_9661</name>
</gene>
<dbReference type="EMBL" id="LGRX02003223">
    <property type="protein sequence ID" value="KAK3282615.1"/>
    <property type="molecule type" value="Genomic_DNA"/>
</dbReference>
<comment type="caution">
    <text evidence="2">The sequence shown here is derived from an EMBL/GenBank/DDBJ whole genome shotgun (WGS) entry which is preliminary data.</text>
</comment>
<proteinExistence type="predicted"/>
<keyword evidence="3" id="KW-1185">Reference proteome</keyword>